<keyword evidence="4" id="KW-1185">Reference proteome</keyword>
<gene>
    <name evidence="3" type="ORF">Dbus_chr2Rg814</name>
</gene>
<reference evidence="3 4" key="1">
    <citation type="submission" date="2015-08" db="EMBL/GenBank/DDBJ databases">
        <title>Ancestral chromatin configuration constrains chromatin evolution on differentiating sex chromosomes in Drosophila.</title>
        <authorList>
            <person name="Zhou Q."/>
            <person name="Bachtrog D."/>
        </authorList>
    </citation>
    <scope>NUCLEOTIDE SEQUENCE [LARGE SCALE GENOMIC DNA]</scope>
    <source>
        <tissue evidence="3">Whole larvae</tissue>
    </source>
</reference>
<accession>A0A0M4EFZ2</accession>
<name>A0A0M4EFZ2_DROBS</name>
<sequence length="132" mass="14866">MRFVLTIVGVCLLLVAHYFNCNEAVEFKFTNAVCESLNRSIVQFETCRIKAVSRKKNVFNLVAILQHSLLGLGVIVVSSLALKYVIDSISHILLWLLQCHQGECLPDIDVRYINAGAAYIDLCLKLWLSESH</sequence>
<organism evidence="3 4">
    <name type="scientific">Drosophila busckii</name>
    <name type="common">Fruit fly</name>
    <dbReference type="NCBI Taxonomy" id="30019"/>
    <lineage>
        <taxon>Eukaryota</taxon>
        <taxon>Metazoa</taxon>
        <taxon>Ecdysozoa</taxon>
        <taxon>Arthropoda</taxon>
        <taxon>Hexapoda</taxon>
        <taxon>Insecta</taxon>
        <taxon>Pterygota</taxon>
        <taxon>Neoptera</taxon>
        <taxon>Endopterygota</taxon>
        <taxon>Diptera</taxon>
        <taxon>Brachycera</taxon>
        <taxon>Muscomorpha</taxon>
        <taxon>Ephydroidea</taxon>
        <taxon>Drosophilidae</taxon>
        <taxon>Drosophila</taxon>
    </lineage>
</organism>
<evidence type="ECO:0000313" key="3">
    <source>
        <dbReference type="EMBL" id="ALC41235.1"/>
    </source>
</evidence>
<keyword evidence="1" id="KW-0812">Transmembrane</keyword>
<evidence type="ECO:0000256" key="2">
    <source>
        <dbReference type="SAM" id="SignalP"/>
    </source>
</evidence>
<dbReference type="AlphaFoldDB" id="A0A0M4EFZ2"/>
<dbReference type="Proteomes" id="UP000494163">
    <property type="component" value="Chromosome 2R"/>
</dbReference>
<protein>
    <submittedName>
        <fullName evidence="3">Maker46</fullName>
    </submittedName>
</protein>
<dbReference type="EMBL" id="CP012524">
    <property type="protein sequence ID" value="ALC41235.1"/>
    <property type="molecule type" value="Genomic_DNA"/>
</dbReference>
<feature type="chain" id="PRO_5005793139" evidence="2">
    <location>
        <begin position="25"/>
        <end position="132"/>
    </location>
</feature>
<keyword evidence="1" id="KW-1133">Transmembrane helix</keyword>
<proteinExistence type="predicted"/>
<evidence type="ECO:0000256" key="1">
    <source>
        <dbReference type="SAM" id="Phobius"/>
    </source>
</evidence>
<feature type="transmembrane region" description="Helical" evidence="1">
    <location>
        <begin position="64"/>
        <end position="86"/>
    </location>
</feature>
<keyword evidence="2" id="KW-0732">Signal</keyword>
<evidence type="ECO:0000313" key="4">
    <source>
        <dbReference type="Proteomes" id="UP000494163"/>
    </source>
</evidence>
<feature type="signal peptide" evidence="2">
    <location>
        <begin position="1"/>
        <end position="24"/>
    </location>
</feature>
<keyword evidence="1" id="KW-0472">Membrane</keyword>